<feature type="compositionally biased region" description="Polar residues" evidence="1">
    <location>
        <begin position="200"/>
        <end position="212"/>
    </location>
</feature>
<sequence length="247" mass="26855">MGAIAAVAVIAIFAAVRKDQVKQNELGTPTEVYTDDGSSLATPMTHRLDGKYFHGSYGRRTTDLVDATDNTPLASIVVIGPDDDFHTPNGFTSTHRYRSYDGTEQRTRSTKANSNYHENAVLPAQQQLGTIEDPIFDSLNTQVSFSSSSDPPSYEFEDNLPDSYFMVSATYSEGFDLGSDVSTAARQHQTPSVSGDEDSSNATGSFASSLESENYDVRDTEASEHIYESELCTNSSRVAMSFDMGSV</sequence>
<evidence type="ECO:0000313" key="2">
    <source>
        <dbReference type="EMBL" id="POM57574.1"/>
    </source>
</evidence>
<protein>
    <submittedName>
        <fullName evidence="2">Uncharacterized protein</fullName>
    </submittedName>
</protein>
<dbReference type="AlphaFoldDB" id="A0A2P4WWA1"/>
<proteinExistence type="predicted"/>
<dbReference type="OrthoDB" id="166160at2759"/>
<reference evidence="2 3" key="1">
    <citation type="journal article" date="2017" name="Genome Biol. Evol.">
        <title>Phytophthora megakarya and P. palmivora, closely related causal agents of cacao black pod rot, underwent increases in genome sizes and gene numbers by different mechanisms.</title>
        <authorList>
            <person name="Ali S.S."/>
            <person name="Shao J."/>
            <person name="Lary D.J."/>
            <person name="Kronmiller B."/>
            <person name="Shen D."/>
            <person name="Strem M.D."/>
            <person name="Amoako-Attah I."/>
            <person name="Akrofi A.Y."/>
            <person name="Begoude B.A."/>
            <person name="Ten Hoopen G.M."/>
            <person name="Coulibaly K."/>
            <person name="Kebe B.I."/>
            <person name="Melnick R.L."/>
            <person name="Guiltinan M.J."/>
            <person name="Tyler B.M."/>
            <person name="Meinhardt L.W."/>
            <person name="Bailey B.A."/>
        </authorList>
    </citation>
    <scope>NUCLEOTIDE SEQUENCE [LARGE SCALE GENOMIC DNA]</scope>
    <source>
        <strain evidence="3">sbr112.9</strain>
    </source>
</reference>
<feature type="region of interest" description="Disordered" evidence="1">
    <location>
        <begin position="183"/>
        <end position="221"/>
    </location>
</feature>
<dbReference type="Proteomes" id="UP000237271">
    <property type="component" value="Unassembled WGS sequence"/>
</dbReference>
<accession>A0A2P4WWA1</accession>
<organism evidence="2 3">
    <name type="scientific">Phytophthora palmivora</name>
    <dbReference type="NCBI Taxonomy" id="4796"/>
    <lineage>
        <taxon>Eukaryota</taxon>
        <taxon>Sar</taxon>
        <taxon>Stramenopiles</taxon>
        <taxon>Oomycota</taxon>
        <taxon>Peronosporomycetes</taxon>
        <taxon>Peronosporales</taxon>
        <taxon>Peronosporaceae</taxon>
        <taxon>Phytophthora</taxon>
    </lineage>
</organism>
<comment type="caution">
    <text evidence="2">The sequence shown here is derived from an EMBL/GenBank/DDBJ whole genome shotgun (WGS) entry which is preliminary data.</text>
</comment>
<gene>
    <name evidence="2" type="ORF">PHPALM_37893</name>
</gene>
<feature type="compositionally biased region" description="Polar residues" evidence="1">
    <location>
        <begin position="183"/>
        <end position="193"/>
    </location>
</feature>
<dbReference type="EMBL" id="NCKW01020637">
    <property type="protein sequence ID" value="POM57574.1"/>
    <property type="molecule type" value="Genomic_DNA"/>
</dbReference>
<evidence type="ECO:0000313" key="3">
    <source>
        <dbReference type="Proteomes" id="UP000237271"/>
    </source>
</evidence>
<name>A0A2P4WWA1_9STRA</name>
<keyword evidence="3" id="KW-1185">Reference proteome</keyword>
<evidence type="ECO:0000256" key="1">
    <source>
        <dbReference type="SAM" id="MobiDB-lite"/>
    </source>
</evidence>